<proteinExistence type="predicted"/>
<evidence type="ECO:0000256" key="2">
    <source>
        <dbReference type="SAM" id="MobiDB-lite"/>
    </source>
</evidence>
<feature type="compositionally biased region" description="Polar residues" evidence="2">
    <location>
        <begin position="252"/>
        <end position="272"/>
    </location>
</feature>
<gene>
    <name evidence="3" type="ORF">Srubr_34590</name>
</gene>
<sequence>MRGTVQTRNLGTGPGDAVDVHLPDSRRRLRFQLASLDHRAWRRAVDELAGDADDLDWVFGPDTPVTRDLAGRHGFCLRVRSETVGGERRVHIGAETQDRQIQWTPLDECVLTPNGLSTPDVETIRLPLPRPKPPSFPILGSLLFALVPEAEVPISSPFAADDRHLVVADVRPTDSPIVRALLSLPGDTDLPPVEHVYRIPDSARMLVTEDGGWAIRANRYLRLDAHEAQRTGLWTPAPVSDTPTAAPVLSPRNATTTPQQGAESQTQAQPSAHQDDAAQPQASTALNRSDLIMAVREALMQCACEATTTTWPQLAQAVGCELDDLSQHERRDLLVEVDTPLWGNVPVLSALIRQGRHPLPYLDQVLAGLGVGFAQSSPWIPEWASVEAERAFAAYSRPPRAMPPRLDLSPTRKQPSRSQADGQAVTKQSTRRGSGTVGSGSSKAPIRVIPPSESTMARVQTLIDEYRELRARLTQLAGKKKKVENKVLLDAEAWLSFHGRPALAQAMPQQQRTRLASLAGNHVTHLLEVQIKLLRRTIKEEEILIKYERRRNPPNEESLSAVPATGAPVTPVPATSSTPSKTSASKAEERLRRQLVRTASLGETIPLLDLEGGRTLPDDTLRRMLTAIDRSVSPDVPLLSALVTAPDGGPVLFFRRLLSDLGLAVPHSNEVLLMVWRREQERAHATYADPPRPLPPRLVPMAQGGQRAEAPPT</sequence>
<feature type="region of interest" description="Disordered" evidence="2">
    <location>
        <begin position="686"/>
        <end position="713"/>
    </location>
</feature>
<comment type="caution">
    <text evidence="3">The sequence shown here is derived from an EMBL/GenBank/DDBJ whole genome shotgun (WGS) entry which is preliminary data.</text>
</comment>
<feature type="region of interest" description="Disordered" evidence="2">
    <location>
        <begin position="397"/>
        <end position="450"/>
    </location>
</feature>
<name>A0ABQ3RCQ1_STRRR</name>
<feature type="region of interest" description="Disordered" evidence="2">
    <location>
        <begin position="554"/>
        <end position="590"/>
    </location>
</feature>
<dbReference type="EMBL" id="BNEA01000015">
    <property type="protein sequence ID" value="GHI53613.1"/>
    <property type="molecule type" value="Genomic_DNA"/>
</dbReference>
<accession>A0ABQ3RCQ1</accession>
<organism evidence="3 4">
    <name type="scientific">Streptomyces rubradiris</name>
    <name type="common">Streptomyces achromogenes subsp. rubradiris</name>
    <dbReference type="NCBI Taxonomy" id="285531"/>
    <lineage>
        <taxon>Bacteria</taxon>
        <taxon>Bacillati</taxon>
        <taxon>Actinomycetota</taxon>
        <taxon>Actinomycetes</taxon>
        <taxon>Kitasatosporales</taxon>
        <taxon>Streptomycetaceae</taxon>
        <taxon>Streptomyces</taxon>
    </lineage>
</organism>
<dbReference type="Proteomes" id="UP000646738">
    <property type="component" value="Unassembled WGS sequence"/>
</dbReference>
<feature type="compositionally biased region" description="Polar residues" evidence="2">
    <location>
        <begin position="411"/>
        <end position="428"/>
    </location>
</feature>
<evidence type="ECO:0000313" key="4">
    <source>
        <dbReference type="Proteomes" id="UP000646738"/>
    </source>
</evidence>
<evidence type="ECO:0000313" key="3">
    <source>
        <dbReference type="EMBL" id="GHI53613.1"/>
    </source>
</evidence>
<keyword evidence="1" id="KW-0175">Coiled coil</keyword>
<feature type="region of interest" description="Disordered" evidence="2">
    <location>
        <begin position="232"/>
        <end position="282"/>
    </location>
</feature>
<feature type="compositionally biased region" description="Low complexity" evidence="2">
    <location>
        <begin position="431"/>
        <end position="442"/>
    </location>
</feature>
<keyword evidence="4" id="KW-1185">Reference proteome</keyword>
<evidence type="ECO:0000256" key="1">
    <source>
        <dbReference type="SAM" id="Coils"/>
    </source>
</evidence>
<feature type="coiled-coil region" evidence="1">
    <location>
        <begin position="459"/>
        <end position="486"/>
    </location>
</feature>
<feature type="compositionally biased region" description="Low complexity" evidence="2">
    <location>
        <begin position="561"/>
        <end position="585"/>
    </location>
</feature>
<reference evidence="4" key="1">
    <citation type="submission" date="2023-07" db="EMBL/GenBank/DDBJ databases">
        <title>Whole genome shotgun sequence of Streptomyces achromogenes subsp. rubradiris NBRC 14000.</title>
        <authorList>
            <person name="Komaki H."/>
            <person name="Tamura T."/>
        </authorList>
    </citation>
    <scope>NUCLEOTIDE SEQUENCE [LARGE SCALE GENOMIC DNA]</scope>
    <source>
        <strain evidence="4">NBRC 14000</strain>
    </source>
</reference>
<protein>
    <submittedName>
        <fullName evidence="3">Uncharacterized protein</fullName>
    </submittedName>
</protein>